<proteinExistence type="predicted"/>
<dbReference type="EMBL" id="CM038913">
    <property type="protein sequence ID" value="KAH9556101.1"/>
    <property type="molecule type" value="Genomic_DNA"/>
</dbReference>
<dbReference type="Proteomes" id="UP000828922">
    <property type="component" value="Linkage Group LG07"/>
</dbReference>
<reference evidence="2" key="1">
    <citation type="journal article" date="2022" name="New Phytol.">
        <title>Phylogenomic structure and speciation in an emerging model: the Sphagnum magellanicum complex (Bryophyta).</title>
        <authorList>
            <person name="Shaw A.J."/>
            <person name="Piatkowski B."/>
            <person name="Duffy A.M."/>
            <person name="Aguero B."/>
            <person name="Imwattana K."/>
            <person name="Nieto-Lugilde M."/>
            <person name="Healey A."/>
            <person name="Weston D.J."/>
            <person name="Patel M.N."/>
            <person name="Schmutz J."/>
            <person name="Grimwood J."/>
            <person name="Yavitt J.B."/>
            <person name="Hassel K."/>
            <person name="Stenoien H.K."/>
            <person name="Flatberg K.I."/>
            <person name="Bickford C.P."/>
            <person name="Hicks K.A."/>
        </authorList>
    </citation>
    <scope>NUCLEOTIDE SEQUENCE [LARGE SCALE GENOMIC DNA]</scope>
</reference>
<sequence>MERKQAPATTTVRIGEEEFRFPEKEGGAMLRSSRALRGFLGVIASVSASSLAFASPSIFTNANEMGAIAVVSSAACKAVRGHGAKRSIEEHVEVLLPNYGVAGKYALALYTSTVRKNALELVEADLQQVCGAAETNLVFADFHKDPSVLKTVRVKAIVDIFKNIKFNDVMENFLGCGGGYGHKKINEVRCIGDGEGKGAKQSLCGIQRQEP</sequence>
<protein>
    <submittedName>
        <fullName evidence="1">Uncharacterized protein</fullName>
    </submittedName>
</protein>
<evidence type="ECO:0000313" key="2">
    <source>
        <dbReference type="Proteomes" id="UP000828922"/>
    </source>
</evidence>
<keyword evidence="2" id="KW-1185">Reference proteome</keyword>
<evidence type="ECO:0000313" key="1">
    <source>
        <dbReference type="EMBL" id="KAH9556101.1"/>
    </source>
</evidence>
<comment type="caution">
    <text evidence="1">The sequence shown here is derived from an EMBL/GenBank/DDBJ whole genome shotgun (WGS) entry which is preliminary data.</text>
</comment>
<accession>A0ACB8HIQ7</accession>
<organism evidence="1 2">
    <name type="scientific">Sphagnum magellanicum</name>
    <dbReference type="NCBI Taxonomy" id="128215"/>
    <lineage>
        <taxon>Eukaryota</taxon>
        <taxon>Viridiplantae</taxon>
        <taxon>Streptophyta</taxon>
        <taxon>Embryophyta</taxon>
        <taxon>Bryophyta</taxon>
        <taxon>Sphagnophytina</taxon>
        <taxon>Sphagnopsida</taxon>
        <taxon>Sphagnales</taxon>
        <taxon>Sphagnaceae</taxon>
        <taxon>Sphagnum</taxon>
    </lineage>
</organism>
<gene>
    <name evidence="1" type="ORF">CY35_07G008900</name>
</gene>
<name>A0ACB8HIQ7_9BRYO</name>